<dbReference type="PANTHER" id="PTHR47481">
    <property type="match status" value="1"/>
</dbReference>
<comment type="caution">
    <text evidence="2">The sequence shown here is derived from an EMBL/GenBank/DDBJ whole genome shotgun (WGS) entry which is preliminary data.</text>
</comment>
<accession>A0AAD5JG81</accession>
<evidence type="ECO:0000313" key="2">
    <source>
        <dbReference type="EMBL" id="KAI9199081.1"/>
    </source>
</evidence>
<dbReference type="EMBL" id="JAJSOW010000002">
    <property type="protein sequence ID" value="KAI9199081.1"/>
    <property type="molecule type" value="Genomic_DNA"/>
</dbReference>
<organism evidence="2 3">
    <name type="scientific">Acer negundo</name>
    <name type="common">Box elder</name>
    <dbReference type="NCBI Taxonomy" id="4023"/>
    <lineage>
        <taxon>Eukaryota</taxon>
        <taxon>Viridiplantae</taxon>
        <taxon>Streptophyta</taxon>
        <taxon>Embryophyta</taxon>
        <taxon>Tracheophyta</taxon>
        <taxon>Spermatophyta</taxon>
        <taxon>Magnoliopsida</taxon>
        <taxon>eudicotyledons</taxon>
        <taxon>Gunneridae</taxon>
        <taxon>Pentapetalae</taxon>
        <taxon>rosids</taxon>
        <taxon>malvids</taxon>
        <taxon>Sapindales</taxon>
        <taxon>Sapindaceae</taxon>
        <taxon>Hippocastanoideae</taxon>
        <taxon>Acereae</taxon>
        <taxon>Acer</taxon>
    </lineage>
</organism>
<feature type="region of interest" description="Disordered" evidence="1">
    <location>
        <begin position="171"/>
        <end position="201"/>
    </location>
</feature>
<evidence type="ECO:0000256" key="1">
    <source>
        <dbReference type="SAM" id="MobiDB-lite"/>
    </source>
</evidence>
<dbReference type="PANTHER" id="PTHR47481:SF31">
    <property type="entry name" value="OS01G0873500 PROTEIN"/>
    <property type="match status" value="1"/>
</dbReference>
<feature type="compositionally biased region" description="Low complexity" evidence="1">
    <location>
        <begin position="171"/>
        <end position="180"/>
    </location>
</feature>
<feature type="compositionally biased region" description="Basic residues" evidence="1">
    <location>
        <begin position="188"/>
        <end position="198"/>
    </location>
</feature>
<keyword evidence="3" id="KW-1185">Reference proteome</keyword>
<proteinExistence type="predicted"/>
<reference evidence="2 3" key="1">
    <citation type="journal article" date="2022" name="Plant J.">
        <title>Strategies of tolerance reflected in two North American maple genomes.</title>
        <authorList>
            <person name="McEvoy S.L."/>
            <person name="Sezen U.U."/>
            <person name="Trouern-Trend A."/>
            <person name="McMahon S.M."/>
            <person name="Schaberg P.G."/>
            <person name="Yang J."/>
            <person name="Wegrzyn J.L."/>
            <person name="Swenson N.G."/>
        </authorList>
    </citation>
    <scope>NUCLEOTIDE SEQUENCE [LARGE SCALE GENOMIC DNA]</scope>
    <source>
        <strain evidence="2">91603</strain>
    </source>
</reference>
<protein>
    <submittedName>
        <fullName evidence="2">Uncharacterized protein</fullName>
    </submittedName>
</protein>
<sequence length="284" mass="31920">MNRLKDDGTCLMHHHVCTPLGMSVTDLIWNPHLLTRHTRLFIIHHQEGHRPDCHRLAITTGFHLLPVCVNLHLLQLILDSIRRDQRPACSQGQPTLGYALAYKQICCLFHCIHSGSFFFKALGITLLFMAGFPDDLVQRETKYRNLDLLQKYYSFSLLFYIHMVMVSSSSSSSSGSDSDSQVPIASHKSSRIKSRKPKSQSLSENLASAGQPIIEAELISLILGGLGMEYDVVVVNVTGRQGEISLQEVQYQLMSYESRLAKHNNPISLDMNNVSAQYAFNGNF</sequence>
<gene>
    <name evidence="2" type="ORF">LWI28_027040</name>
</gene>
<evidence type="ECO:0000313" key="3">
    <source>
        <dbReference type="Proteomes" id="UP001064489"/>
    </source>
</evidence>
<dbReference type="AlphaFoldDB" id="A0AAD5JG81"/>
<name>A0AAD5JG81_ACENE</name>
<dbReference type="Proteomes" id="UP001064489">
    <property type="component" value="Chromosome 13"/>
</dbReference>